<dbReference type="GO" id="GO:0005576">
    <property type="term" value="C:extracellular region"/>
    <property type="evidence" value="ECO:0007669"/>
    <property type="project" value="UniProtKB-SubCell"/>
</dbReference>
<keyword evidence="6 9" id="KW-0732">Signal</keyword>
<comment type="function">
    <text evidence="9">Promotes plant cell differentiation, organogenesis and somatic embryogenesis as well as cell proliferation.</text>
</comment>
<evidence type="ECO:0000313" key="13">
    <source>
        <dbReference type="RefSeq" id="XP_021815168.1"/>
    </source>
</evidence>
<organism evidence="12 13">
    <name type="scientific">Prunus avium</name>
    <name type="common">Cherry</name>
    <name type="synonym">Cerasus avium</name>
    <dbReference type="NCBI Taxonomy" id="42229"/>
    <lineage>
        <taxon>Eukaryota</taxon>
        <taxon>Viridiplantae</taxon>
        <taxon>Streptophyta</taxon>
        <taxon>Embryophyta</taxon>
        <taxon>Tracheophyta</taxon>
        <taxon>Spermatophyta</taxon>
        <taxon>Magnoliopsida</taxon>
        <taxon>eudicotyledons</taxon>
        <taxon>Gunneridae</taxon>
        <taxon>Pentapetalae</taxon>
        <taxon>rosids</taxon>
        <taxon>fabids</taxon>
        <taxon>Rosales</taxon>
        <taxon>Rosaceae</taxon>
        <taxon>Amygdaloideae</taxon>
        <taxon>Amygdaleae</taxon>
        <taxon>Prunus</taxon>
    </lineage>
</organism>
<feature type="transmembrane region" description="Helical" evidence="11">
    <location>
        <begin position="79"/>
        <end position="96"/>
    </location>
</feature>
<sequence>MLIHGILAPSFSSKLERQNHHSISLPFTLPACLPLSLSLTSQNTQNPIYSLQFFLLHLFFIKETHRAFLICYLKLEMKTMANGLTLIFLLGFLLLLSRAEARSMPAASILPESDPNASSSNIPIRSSPIEEPSLDVDDDDACKGLNSEECLIRRSMVAHTDYIYTQDISSTGP</sequence>
<evidence type="ECO:0000256" key="3">
    <source>
        <dbReference type="ARBA" id="ARBA00022473"/>
    </source>
</evidence>
<dbReference type="PANTHER" id="PTHR33285">
    <property type="entry name" value="PHYTOSULFOKINES 3"/>
    <property type="match status" value="1"/>
</dbReference>
<keyword evidence="12" id="KW-1185">Reference proteome</keyword>
<dbReference type="Proteomes" id="UP000515124">
    <property type="component" value="Unplaced"/>
</dbReference>
<reference evidence="13" key="1">
    <citation type="submission" date="2025-08" db="UniProtKB">
        <authorList>
            <consortium name="RefSeq"/>
        </authorList>
    </citation>
    <scope>IDENTIFICATION</scope>
</reference>
<protein>
    <recommendedName>
        <fullName evidence="9">Phytosulfokine</fullName>
    </recommendedName>
    <component>
        <recommendedName>
            <fullName evidence="9">Phytosulfokine-alpha</fullName>
            <shortName evidence="9">PSK-alpha</shortName>
            <shortName evidence="9">Phytosulfokine-a</shortName>
        </recommendedName>
    </component>
    <component>
        <recommendedName>
            <fullName evidence="9">Phytosulfokine-beta</fullName>
            <shortName evidence="9">PSK-beta</shortName>
            <shortName evidence="9">Phytosulfokine-b</shortName>
        </recommendedName>
    </component>
</protein>
<keyword evidence="5 9" id="KW-0765">Sulfation</keyword>
<keyword evidence="7 9" id="KW-0221">Differentiation</keyword>
<dbReference type="GO" id="GO:0008083">
    <property type="term" value="F:growth factor activity"/>
    <property type="evidence" value="ECO:0007669"/>
    <property type="project" value="UniProtKB-UniRule"/>
</dbReference>
<evidence type="ECO:0000256" key="4">
    <source>
        <dbReference type="ARBA" id="ARBA00022525"/>
    </source>
</evidence>
<evidence type="ECO:0000256" key="11">
    <source>
        <dbReference type="SAM" id="Phobius"/>
    </source>
</evidence>
<keyword evidence="8 9" id="KW-0339">Growth factor</keyword>
<dbReference type="KEGG" id="pavi:110757765"/>
<comment type="subcellular location">
    <subcellularLocation>
        <location evidence="1 9">Secreted</location>
    </subcellularLocation>
</comment>
<dbReference type="GeneID" id="110757765"/>
<keyword evidence="11" id="KW-1133">Transmembrane helix</keyword>
<evidence type="ECO:0000256" key="9">
    <source>
        <dbReference type="RuleBase" id="RU368031"/>
    </source>
</evidence>
<comment type="PTM">
    <text evidence="9">PSK-alpha is produced by endopeptidase digestion. PSK-beta is produced from PSK-alpha by exopeptidase digestion.</text>
</comment>
<feature type="compositionally biased region" description="Low complexity" evidence="10">
    <location>
        <begin position="118"/>
        <end position="131"/>
    </location>
</feature>
<comment type="similarity">
    <text evidence="2 9">Belongs to the phytosulfokine family.</text>
</comment>
<comment type="PTM">
    <text evidence="9">Sulfation is important for activity and for the binding to a putative membrane receptor.</text>
</comment>
<proteinExistence type="inferred from homology"/>
<dbReference type="InterPro" id="IPR009438">
    <property type="entry name" value="Phytosulfokine"/>
</dbReference>
<keyword evidence="11" id="KW-0472">Membrane</keyword>
<evidence type="ECO:0000313" key="12">
    <source>
        <dbReference type="Proteomes" id="UP000515124"/>
    </source>
</evidence>
<accession>A0A6P5SN43</accession>
<evidence type="ECO:0000256" key="2">
    <source>
        <dbReference type="ARBA" id="ARBA00010781"/>
    </source>
</evidence>
<dbReference type="GO" id="GO:0008283">
    <property type="term" value="P:cell population proliferation"/>
    <property type="evidence" value="ECO:0007669"/>
    <property type="project" value="UniProtKB-UniRule"/>
</dbReference>
<dbReference type="RefSeq" id="XP_021815168.1">
    <property type="nucleotide sequence ID" value="XM_021959476.1"/>
</dbReference>
<gene>
    <name evidence="13" type="primary">LOC110757765</name>
</gene>
<feature type="region of interest" description="Disordered" evidence="10">
    <location>
        <begin position="109"/>
        <end position="136"/>
    </location>
</feature>
<dbReference type="Pfam" id="PF06404">
    <property type="entry name" value="PSK"/>
    <property type="match status" value="1"/>
</dbReference>
<keyword evidence="4 9" id="KW-0964">Secreted</keyword>
<evidence type="ECO:0000256" key="10">
    <source>
        <dbReference type="SAM" id="MobiDB-lite"/>
    </source>
</evidence>
<evidence type="ECO:0000256" key="8">
    <source>
        <dbReference type="ARBA" id="ARBA00023030"/>
    </source>
</evidence>
<keyword evidence="11" id="KW-0812">Transmembrane</keyword>
<name>A0A6P5SN43_PRUAV</name>
<evidence type="ECO:0000256" key="6">
    <source>
        <dbReference type="ARBA" id="ARBA00022729"/>
    </source>
</evidence>
<dbReference type="Gramene" id="Pav_sc0000588.1_g370.1.mk:mrna">
    <property type="protein sequence ID" value="Pav_sc0000588.1_g370.1.mk:mrna"/>
    <property type="gene ID" value="Pav_sc0000588.1_g370.1.mk"/>
</dbReference>
<keyword evidence="3 9" id="KW-0217">Developmental protein</keyword>
<dbReference type="GO" id="GO:0030154">
    <property type="term" value="P:cell differentiation"/>
    <property type="evidence" value="ECO:0007669"/>
    <property type="project" value="UniProtKB-UniRule"/>
</dbReference>
<dbReference type="AlphaFoldDB" id="A0A6P5SN43"/>
<evidence type="ECO:0000256" key="7">
    <source>
        <dbReference type="ARBA" id="ARBA00022782"/>
    </source>
</evidence>
<dbReference type="PANTHER" id="PTHR33285:SF55">
    <property type="entry name" value="PHYTOSULFOKINES 3"/>
    <property type="match status" value="1"/>
</dbReference>
<evidence type="ECO:0000256" key="5">
    <source>
        <dbReference type="ARBA" id="ARBA00022641"/>
    </source>
</evidence>
<evidence type="ECO:0000256" key="1">
    <source>
        <dbReference type="ARBA" id="ARBA00004613"/>
    </source>
</evidence>